<dbReference type="HOGENOM" id="CLU_039592_3_1_0"/>
<comment type="function">
    <text evidence="14">Catalyzes the condensation reaction of fatty acid synthesis by the addition to an acyl acceptor of two carbons from malonyl-ACP. Catalyzes the first condensation reaction which initiates fatty acid synthesis and may therefore play a role in governing the total rate of fatty acid production. Possesses both acetoacetyl-ACP synthase and acetyl transacylase activities. Its substrate specificity determines the biosynthesis of branched-chain and/or straight-chain of fatty acids.</text>
</comment>
<comment type="catalytic activity">
    <reaction evidence="13">
        <text>3-methylbutanoyl-CoA + malonyl-[ACP] + H(+) = 5-methyl-3-oxohexanoyl-[ACP] + CO2 + CoA</text>
        <dbReference type="Rhea" id="RHEA:42272"/>
        <dbReference type="Rhea" id="RHEA-COMP:9623"/>
        <dbReference type="Rhea" id="RHEA-COMP:9941"/>
        <dbReference type="ChEBI" id="CHEBI:15378"/>
        <dbReference type="ChEBI" id="CHEBI:16526"/>
        <dbReference type="ChEBI" id="CHEBI:57287"/>
        <dbReference type="ChEBI" id="CHEBI:57345"/>
        <dbReference type="ChEBI" id="CHEBI:78449"/>
        <dbReference type="ChEBI" id="CHEBI:78822"/>
        <dbReference type="EC" id="2.3.1.300"/>
    </reaction>
    <physiologicalReaction direction="left-to-right" evidence="13">
        <dbReference type="Rhea" id="RHEA:42273"/>
    </physiologicalReaction>
</comment>
<dbReference type="GO" id="GO:0044550">
    <property type="term" value="P:secondary metabolite biosynthetic process"/>
    <property type="evidence" value="ECO:0007669"/>
    <property type="project" value="TreeGrafter"/>
</dbReference>
<dbReference type="EMBL" id="CP001337">
    <property type="protein sequence ID" value="ACL25847.1"/>
    <property type="molecule type" value="Genomic_DNA"/>
</dbReference>
<dbReference type="AlphaFoldDB" id="B8G6N8"/>
<comment type="catalytic activity">
    <reaction evidence="10">
        <text>malonyl-[ACP] + acetyl-CoA + H(+) = 3-oxobutanoyl-[ACP] + CO2 + CoA</text>
        <dbReference type="Rhea" id="RHEA:12080"/>
        <dbReference type="Rhea" id="RHEA-COMP:9623"/>
        <dbReference type="Rhea" id="RHEA-COMP:9625"/>
        <dbReference type="ChEBI" id="CHEBI:15378"/>
        <dbReference type="ChEBI" id="CHEBI:16526"/>
        <dbReference type="ChEBI" id="CHEBI:57287"/>
        <dbReference type="ChEBI" id="CHEBI:57288"/>
        <dbReference type="ChEBI" id="CHEBI:78449"/>
        <dbReference type="ChEBI" id="CHEBI:78450"/>
        <dbReference type="EC" id="2.3.1.180"/>
    </reaction>
    <physiologicalReaction direction="left-to-right" evidence="10">
        <dbReference type="Rhea" id="RHEA:12081"/>
    </physiologicalReaction>
</comment>
<evidence type="ECO:0000256" key="4">
    <source>
        <dbReference type="ARBA" id="ARBA00022516"/>
    </source>
</evidence>
<evidence type="ECO:0000256" key="12">
    <source>
        <dbReference type="ARBA" id="ARBA00052467"/>
    </source>
</evidence>
<comment type="subcellular location">
    <subcellularLocation>
        <location evidence="14">Cytoplasm</location>
    </subcellularLocation>
</comment>
<dbReference type="InterPro" id="IPR004655">
    <property type="entry name" value="FabH"/>
</dbReference>
<dbReference type="EC" id="2.3.1.180" evidence="14"/>
<gene>
    <name evidence="14" type="primary">fabH</name>
    <name evidence="17" type="ordered locus">Cagg_2987</name>
</gene>
<evidence type="ECO:0000256" key="2">
    <source>
        <dbReference type="ARBA" id="ARBA00008642"/>
    </source>
</evidence>
<keyword evidence="4 14" id="KW-0444">Lipid biosynthesis</keyword>
<feature type="active site" evidence="14">
    <location>
        <position position="124"/>
    </location>
</feature>
<dbReference type="Gene3D" id="3.40.47.10">
    <property type="match status" value="1"/>
</dbReference>
<evidence type="ECO:0000256" key="1">
    <source>
        <dbReference type="ARBA" id="ARBA00005194"/>
    </source>
</evidence>
<dbReference type="Pfam" id="PF08545">
    <property type="entry name" value="ACP_syn_III"/>
    <property type="match status" value="1"/>
</dbReference>
<proteinExistence type="inferred from homology"/>
<evidence type="ECO:0000256" key="5">
    <source>
        <dbReference type="ARBA" id="ARBA00022679"/>
    </source>
</evidence>
<evidence type="ECO:0000256" key="6">
    <source>
        <dbReference type="ARBA" id="ARBA00022832"/>
    </source>
</evidence>
<accession>B8G6N8</accession>
<evidence type="ECO:0000256" key="10">
    <source>
        <dbReference type="ARBA" id="ARBA00051096"/>
    </source>
</evidence>
<evidence type="ECO:0000256" key="3">
    <source>
        <dbReference type="ARBA" id="ARBA00022490"/>
    </source>
</evidence>
<evidence type="ECO:0000256" key="7">
    <source>
        <dbReference type="ARBA" id="ARBA00023098"/>
    </source>
</evidence>
<evidence type="ECO:0000256" key="11">
    <source>
        <dbReference type="ARBA" id="ARBA00052407"/>
    </source>
</evidence>
<feature type="domain" description="Beta-ketoacyl-[acyl-carrier-protein] synthase III C-terminal" evidence="15">
    <location>
        <begin position="249"/>
        <end position="337"/>
    </location>
</feature>
<dbReference type="UniPathway" id="UPA00094"/>
<dbReference type="KEGG" id="cag:Cagg_2987"/>
<dbReference type="STRING" id="326427.Cagg_2987"/>
<dbReference type="InterPro" id="IPR013751">
    <property type="entry name" value="ACP_syn_III_N"/>
</dbReference>
<keyword evidence="9 14" id="KW-0012">Acyltransferase</keyword>
<dbReference type="Proteomes" id="UP000002508">
    <property type="component" value="Chromosome"/>
</dbReference>
<comment type="subunit">
    <text evidence="14">Homodimer.</text>
</comment>
<comment type="pathway">
    <text evidence="1 14">Lipid metabolism; fatty acid biosynthesis.</text>
</comment>
<evidence type="ECO:0000259" key="16">
    <source>
        <dbReference type="Pfam" id="PF08545"/>
    </source>
</evidence>
<keyword evidence="3 14" id="KW-0963">Cytoplasm</keyword>
<reference evidence="17" key="1">
    <citation type="submission" date="2008-12" db="EMBL/GenBank/DDBJ databases">
        <title>Complete sequence of Chloroflexus aggregans DSM 9485.</title>
        <authorList>
            <consortium name="US DOE Joint Genome Institute"/>
            <person name="Lucas S."/>
            <person name="Copeland A."/>
            <person name="Lapidus A."/>
            <person name="Glavina del Rio T."/>
            <person name="Dalin E."/>
            <person name="Tice H."/>
            <person name="Pitluck S."/>
            <person name="Foster B."/>
            <person name="Larimer F."/>
            <person name="Land M."/>
            <person name="Hauser L."/>
            <person name="Kyrpides N."/>
            <person name="Mikhailova N."/>
            <person name="Bryant D."/>
            <person name="Richardson P."/>
        </authorList>
    </citation>
    <scope>NUCLEOTIDE SEQUENCE</scope>
    <source>
        <strain evidence="17">DSM 9485</strain>
    </source>
</reference>
<dbReference type="CDD" id="cd00830">
    <property type="entry name" value="KAS_III"/>
    <property type="match status" value="1"/>
</dbReference>
<organism evidence="17 18">
    <name type="scientific">Chloroflexus aggregans (strain MD-66 / DSM 9485)</name>
    <dbReference type="NCBI Taxonomy" id="326427"/>
    <lineage>
        <taxon>Bacteria</taxon>
        <taxon>Bacillati</taxon>
        <taxon>Chloroflexota</taxon>
        <taxon>Chloroflexia</taxon>
        <taxon>Chloroflexales</taxon>
        <taxon>Chloroflexineae</taxon>
        <taxon>Chloroflexaceae</taxon>
        <taxon>Chloroflexus</taxon>
    </lineage>
</organism>
<dbReference type="InterPro" id="IPR016039">
    <property type="entry name" value="Thiolase-like"/>
</dbReference>
<feature type="active site" evidence="14">
    <location>
        <position position="294"/>
    </location>
</feature>
<keyword evidence="7 14" id="KW-0443">Lipid metabolism</keyword>
<dbReference type="NCBIfam" id="TIGR00747">
    <property type="entry name" value="fabH"/>
    <property type="match status" value="1"/>
</dbReference>
<comment type="domain">
    <text evidence="14">The last Arg residue of the ACP-binding site is essential for the weak association between ACP/AcpP and FabH.</text>
</comment>
<dbReference type="FunFam" id="3.40.47.10:FF:000004">
    <property type="entry name" value="3-oxoacyl-[acyl-carrier-protein] synthase 3"/>
    <property type="match status" value="1"/>
</dbReference>
<feature type="active site" evidence="14">
    <location>
        <position position="264"/>
    </location>
</feature>
<dbReference type="HAMAP" id="MF_01815">
    <property type="entry name" value="FabH"/>
    <property type="match status" value="1"/>
</dbReference>
<evidence type="ECO:0000256" key="9">
    <source>
        <dbReference type="ARBA" id="ARBA00023315"/>
    </source>
</evidence>
<dbReference type="GO" id="GO:0033818">
    <property type="term" value="F:beta-ketoacyl-acyl-carrier-protein synthase III activity"/>
    <property type="evidence" value="ECO:0007669"/>
    <property type="project" value="UniProtKB-UniRule"/>
</dbReference>
<dbReference type="GO" id="GO:0005737">
    <property type="term" value="C:cytoplasm"/>
    <property type="evidence" value="ECO:0007669"/>
    <property type="project" value="UniProtKB-SubCell"/>
</dbReference>
<evidence type="ECO:0000256" key="13">
    <source>
        <dbReference type="ARBA" id="ARBA00052985"/>
    </source>
</evidence>
<evidence type="ECO:0000313" key="18">
    <source>
        <dbReference type="Proteomes" id="UP000002508"/>
    </source>
</evidence>
<dbReference type="Pfam" id="PF08541">
    <property type="entry name" value="ACP_syn_III_C"/>
    <property type="match status" value="1"/>
</dbReference>
<keyword evidence="5 14" id="KW-0808">Transferase</keyword>
<dbReference type="GO" id="GO:0006633">
    <property type="term" value="P:fatty acid biosynthetic process"/>
    <property type="evidence" value="ECO:0007669"/>
    <property type="project" value="UniProtKB-UniRule"/>
</dbReference>
<keyword evidence="18" id="KW-1185">Reference proteome</keyword>
<dbReference type="InterPro" id="IPR013747">
    <property type="entry name" value="ACP_syn_III_C"/>
</dbReference>
<feature type="domain" description="Beta-ketoacyl-[acyl-carrier-protein] synthase III N-terminal" evidence="16">
    <location>
        <begin position="118"/>
        <end position="196"/>
    </location>
</feature>
<comment type="catalytic activity">
    <reaction evidence="11">
        <text>(2S)-2-methylbutanoyl-CoA + malonyl-[ACP] + H(+) = (4S)-4-methyl-3-oxohexanoyl-[ACP] + CO2 + CoA</text>
        <dbReference type="Rhea" id="RHEA:42276"/>
        <dbReference type="Rhea" id="RHEA-COMP:9623"/>
        <dbReference type="Rhea" id="RHEA-COMP:17148"/>
        <dbReference type="ChEBI" id="CHEBI:15378"/>
        <dbReference type="ChEBI" id="CHEBI:16526"/>
        <dbReference type="ChEBI" id="CHEBI:57287"/>
        <dbReference type="ChEBI" id="CHEBI:78449"/>
        <dbReference type="ChEBI" id="CHEBI:88166"/>
        <dbReference type="ChEBI" id="CHEBI:167462"/>
        <dbReference type="EC" id="2.3.1.300"/>
    </reaction>
    <physiologicalReaction direction="left-to-right" evidence="11">
        <dbReference type="Rhea" id="RHEA:42277"/>
    </physiologicalReaction>
</comment>
<keyword evidence="6 14" id="KW-0276">Fatty acid metabolism</keyword>
<dbReference type="NCBIfam" id="NF006829">
    <property type="entry name" value="PRK09352.1"/>
    <property type="match status" value="1"/>
</dbReference>
<sequence>MYDRKVARVSRERYAAVIGWGMAVPNRVVTNDDLAQRIDTSDEWIRTRTGIRERRVAGPGESTSTFATAAGREALEMAGVSPATIDTVIVATCTPDRPFPATACTVQANLQIPRATAFDLAAACSGFVYGLTVATSLIKSGVSRRLLLIGADIFTHYINWNDRNTCVLFGDGAGAVVLEATDEPLGLIASNLSADGNLEDLMAVDAGGTRMPLTAELLAEGRQYVYMNGREIFKHAVREMSESALHVVQAAGLTIDDIALVIPHQANVRIIDAVARRLELPPERVMINLDRYGNTSAASIPIALYEAAQQERIKAGDYVLMTAFGGGLTWGSGIVRWGRPSR</sequence>
<comment type="similarity">
    <text evidence="2 14">Belongs to the thiolase-like superfamily. FabH family.</text>
</comment>
<comment type="catalytic activity">
    <reaction evidence="12">
        <text>2-methylpropanoyl-CoA + malonyl-[ACP] + H(+) = 4-methyl-3-oxopentanoyl-[ACP] + CO2 + CoA</text>
        <dbReference type="Rhea" id="RHEA:42268"/>
        <dbReference type="Rhea" id="RHEA-COMP:9623"/>
        <dbReference type="Rhea" id="RHEA-COMP:9940"/>
        <dbReference type="ChEBI" id="CHEBI:15378"/>
        <dbReference type="ChEBI" id="CHEBI:16526"/>
        <dbReference type="ChEBI" id="CHEBI:57287"/>
        <dbReference type="ChEBI" id="CHEBI:57338"/>
        <dbReference type="ChEBI" id="CHEBI:78449"/>
        <dbReference type="ChEBI" id="CHEBI:78820"/>
        <dbReference type="EC" id="2.3.1.300"/>
    </reaction>
    <physiologicalReaction direction="left-to-right" evidence="12">
        <dbReference type="Rhea" id="RHEA:42269"/>
    </physiologicalReaction>
</comment>
<protein>
    <recommendedName>
        <fullName evidence="14">Beta-ketoacyl-[acyl-carrier-protein] synthase III</fullName>
        <shortName evidence="14">Beta-ketoacyl-ACP synthase III</shortName>
        <shortName evidence="14">KAS III</shortName>
        <ecNumber evidence="14">2.3.1.180</ecNumber>
    </recommendedName>
    <alternativeName>
        <fullName evidence="14">3-oxoacyl-[acyl-carrier-protein] synthase 3</fullName>
    </alternativeName>
    <alternativeName>
        <fullName evidence="14">3-oxoacyl-[acyl-carrier-protein] synthase III</fullName>
    </alternativeName>
</protein>
<dbReference type="PANTHER" id="PTHR34069:SF2">
    <property type="entry name" value="BETA-KETOACYL-[ACYL-CARRIER-PROTEIN] SYNTHASE III"/>
    <property type="match status" value="1"/>
</dbReference>
<evidence type="ECO:0000256" key="14">
    <source>
        <dbReference type="HAMAP-Rule" id="MF_01815"/>
    </source>
</evidence>
<keyword evidence="14" id="KW-0511">Multifunctional enzyme</keyword>
<dbReference type="PANTHER" id="PTHR34069">
    <property type="entry name" value="3-OXOACYL-[ACYL-CARRIER-PROTEIN] SYNTHASE 3"/>
    <property type="match status" value="1"/>
</dbReference>
<keyword evidence="8 14" id="KW-0275">Fatty acid biosynthesis</keyword>
<dbReference type="GO" id="GO:0004315">
    <property type="term" value="F:3-oxoacyl-[acyl-carrier-protein] synthase activity"/>
    <property type="evidence" value="ECO:0007669"/>
    <property type="project" value="InterPro"/>
</dbReference>
<dbReference type="eggNOG" id="COG0332">
    <property type="taxonomic scope" value="Bacteria"/>
</dbReference>
<evidence type="ECO:0000313" key="17">
    <source>
        <dbReference type="EMBL" id="ACL25847.1"/>
    </source>
</evidence>
<dbReference type="SUPFAM" id="SSF53901">
    <property type="entry name" value="Thiolase-like"/>
    <property type="match status" value="1"/>
</dbReference>
<evidence type="ECO:0000259" key="15">
    <source>
        <dbReference type="Pfam" id="PF08541"/>
    </source>
</evidence>
<name>B8G6N8_CHLAD</name>
<evidence type="ECO:0000256" key="8">
    <source>
        <dbReference type="ARBA" id="ARBA00023160"/>
    </source>
</evidence>
<feature type="region of interest" description="ACP-binding" evidence="14">
    <location>
        <begin position="265"/>
        <end position="269"/>
    </location>
</feature>